<sequence length="71" mass="8087">MPLSKIPLLVMALLGLHAGLERPNPPPPPEERHLTNHVSQRIDFTFGPFFIKVGIPLLLDRREANRTTRRP</sequence>
<protein>
    <submittedName>
        <fullName evidence="2">Uncharacterized protein</fullName>
    </submittedName>
</protein>
<feature type="chain" id="PRO_5023137865" evidence="1">
    <location>
        <begin position="19"/>
        <end position="71"/>
    </location>
</feature>
<dbReference type="AlphaFoldDB" id="A0A5C3N0K2"/>
<keyword evidence="3" id="KW-1185">Reference proteome</keyword>
<evidence type="ECO:0000313" key="3">
    <source>
        <dbReference type="Proteomes" id="UP000305948"/>
    </source>
</evidence>
<evidence type="ECO:0000313" key="2">
    <source>
        <dbReference type="EMBL" id="TFK50817.1"/>
    </source>
</evidence>
<accession>A0A5C3N0K2</accession>
<dbReference type="EMBL" id="ML213512">
    <property type="protein sequence ID" value="TFK50817.1"/>
    <property type="molecule type" value="Genomic_DNA"/>
</dbReference>
<reference evidence="2 3" key="1">
    <citation type="journal article" date="2019" name="Nat. Ecol. Evol.">
        <title>Megaphylogeny resolves global patterns of mushroom evolution.</title>
        <authorList>
            <person name="Varga T."/>
            <person name="Krizsan K."/>
            <person name="Foldi C."/>
            <person name="Dima B."/>
            <person name="Sanchez-Garcia M."/>
            <person name="Sanchez-Ramirez S."/>
            <person name="Szollosi G.J."/>
            <person name="Szarkandi J.G."/>
            <person name="Papp V."/>
            <person name="Albert L."/>
            <person name="Andreopoulos W."/>
            <person name="Angelini C."/>
            <person name="Antonin V."/>
            <person name="Barry K.W."/>
            <person name="Bougher N.L."/>
            <person name="Buchanan P."/>
            <person name="Buyck B."/>
            <person name="Bense V."/>
            <person name="Catcheside P."/>
            <person name="Chovatia M."/>
            <person name="Cooper J."/>
            <person name="Damon W."/>
            <person name="Desjardin D."/>
            <person name="Finy P."/>
            <person name="Geml J."/>
            <person name="Haridas S."/>
            <person name="Hughes K."/>
            <person name="Justo A."/>
            <person name="Karasinski D."/>
            <person name="Kautmanova I."/>
            <person name="Kiss B."/>
            <person name="Kocsube S."/>
            <person name="Kotiranta H."/>
            <person name="LaButti K.M."/>
            <person name="Lechner B.E."/>
            <person name="Liimatainen K."/>
            <person name="Lipzen A."/>
            <person name="Lukacs Z."/>
            <person name="Mihaltcheva S."/>
            <person name="Morgado L.N."/>
            <person name="Niskanen T."/>
            <person name="Noordeloos M.E."/>
            <person name="Ohm R.A."/>
            <person name="Ortiz-Santana B."/>
            <person name="Ovrebo C."/>
            <person name="Racz N."/>
            <person name="Riley R."/>
            <person name="Savchenko A."/>
            <person name="Shiryaev A."/>
            <person name="Soop K."/>
            <person name="Spirin V."/>
            <person name="Szebenyi C."/>
            <person name="Tomsovsky M."/>
            <person name="Tulloss R.E."/>
            <person name="Uehling J."/>
            <person name="Grigoriev I.V."/>
            <person name="Vagvolgyi C."/>
            <person name="Papp T."/>
            <person name="Martin F.M."/>
            <person name="Miettinen O."/>
            <person name="Hibbett D.S."/>
            <person name="Nagy L.G."/>
        </authorList>
    </citation>
    <scope>NUCLEOTIDE SEQUENCE [LARGE SCALE GENOMIC DNA]</scope>
    <source>
        <strain evidence="2 3">OMC1185</strain>
    </source>
</reference>
<organism evidence="2 3">
    <name type="scientific">Heliocybe sulcata</name>
    <dbReference type="NCBI Taxonomy" id="5364"/>
    <lineage>
        <taxon>Eukaryota</taxon>
        <taxon>Fungi</taxon>
        <taxon>Dikarya</taxon>
        <taxon>Basidiomycota</taxon>
        <taxon>Agaricomycotina</taxon>
        <taxon>Agaricomycetes</taxon>
        <taxon>Gloeophyllales</taxon>
        <taxon>Gloeophyllaceae</taxon>
        <taxon>Heliocybe</taxon>
    </lineage>
</organism>
<gene>
    <name evidence="2" type="ORF">OE88DRAFT_1659911</name>
</gene>
<proteinExistence type="predicted"/>
<name>A0A5C3N0K2_9AGAM</name>
<dbReference type="STRING" id="5364.A0A5C3N0K2"/>
<evidence type="ECO:0000256" key="1">
    <source>
        <dbReference type="SAM" id="SignalP"/>
    </source>
</evidence>
<feature type="signal peptide" evidence="1">
    <location>
        <begin position="1"/>
        <end position="18"/>
    </location>
</feature>
<keyword evidence="1" id="KW-0732">Signal</keyword>
<dbReference type="Proteomes" id="UP000305948">
    <property type="component" value="Unassembled WGS sequence"/>
</dbReference>